<feature type="transmembrane region" description="Helical" evidence="2">
    <location>
        <begin position="113"/>
        <end position="132"/>
    </location>
</feature>
<keyword evidence="2" id="KW-0812">Transmembrane</keyword>
<feature type="compositionally biased region" description="Basic residues" evidence="1">
    <location>
        <begin position="1"/>
        <end position="10"/>
    </location>
</feature>
<feature type="region of interest" description="Disordered" evidence="1">
    <location>
        <begin position="1"/>
        <end position="31"/>
    </location>
</feature>
<feature type="transmembrane region" description="Helical" evidence="2">
    <location>
        <begin position="356"/>
        <end position="373"/>
    </location>
</feature>
<keyword evidence="2" id="KW-1133">Transmembrane helix</keyword>
<feature type="transmembrane region" description="Helical" evidence="2">
    <location>
        <begin position="443"/>
        <end position="463"/>
    </location>
</feature>
<feature type="transmembrane region" description="Helical" evidence="2">
    <location>
        <begin position="66"/>
        <end position="82"/>
    </location>
</feature>
<feature type="transmembrane region" description="Helical" evidence="2">
    <location>
        <begin position="214"/>
        <end position="231"/>
    </location>
</feature>
<dbReference type="InterPro" id="IPR049753">
    <property type="entry name" value="EPS_HpsL-like"/>
</dbReference>
<gene>
    <name evidence="3" type="ORF">HCG48_12205</name>
</gene>
<reference evidence="3 4" key="1">
    <citation type="submission" date="2020-04" db="EMBL/GenBank/DDBJ databases">
        <authorList>
            <person name="Basu S."/>
            <person name="Maruthanayagam V."/>
            <person name="Chakraborty S."/>
            <person name="Pramanik A."/>
            <person name="Mukherjee J."/>
            <person name="Brink B."/>
        </authorList>
    </citation>
    <scope>NUCLEOTIDE SEQUENCE [LARGE SCALE GENOMIC DNA]</scope>
    <source>
        <strain evidence="3 4">AP17</strain>
    </source>
</reference>
<keyword evidence="4" id="KW-1185">Reference proteome</keyword>
<evidence type="ECO:0000256" key="2">
    <source>
        <dbReference type="SAM" id="Phobius"/>
    </source>
</evidence>
<evidence type="ECO:0000313" key="4">
    <source>
        <dbReference type="Proteomes" id="UP000500857"/>
    </source>
</evidence>
<dbReference type="KEGG" id="oxy:HCG48_12205"/>
<feature type="transmembrane region" description="Helical" evidence="2">
    <location>
        <begin position="144"/>
        <end position="166"/>
    </location>
</feature>
<feature type="transmembrane region" description="Helical" evidence="2">
    <location>
        <begin position="284"/>
        <end position="301"/>
    </location>
</feature>
<feature type="transmembrane region" description="Helical" evidence="2">
    <location>
        <begin position="475"/>
        <end position="495"/>
    </location>
</feature>
<sequence length="546" mass="60691">MFKKKSKSKKSSPSSDSQTPTLSKKELAALKKKKSRERQEFIQFTSSLSGAALVVSLALLPVGGPKAAIGAFGAILSLALSYKYYRQALWFFLLYMPFSGTITYWIGGGAAPFQVAKDAFFIPAFIALWQTCKKQKKPILIPQQLLPALSIVGILCLLTLVFVNGGQQFSGNPKGQPILMGILGIKILLGYAPLIPCAYYLIRNKKEFIFFTRSHIVIILICCTLGLLQYWRLQTGQCVGTREMEGVLLYKADINAKCLVGGSLAFSPQVGFIRLPGTFVSPWHWAWFLISGAFFSFASAFNDPALIWQLSSIVALILVFINSVICGQRAAMLVVPAMLIILIFVTGQFRNLKRFVPLVIALAVLAVGSMFVFPDMVNERVQSLIDRWNASPPTEFIAHQAEFTSKGHDGILGNGLGRGTNSARPLGKTTLIETYYAKLMYELGPLGVGSFLFFASTLSWICFKNYRSVRDLHLRGYAASFWVFVAFIGYNPYWYPLDTDPVAVYYWFLAGVILKLPEIDRQERLKLQEAEEPPVKRKGKALQKVA</sequence>
<accession>A0A6H1TXF6</accession>
<evidence type="ECO:0000256" key="1">
    <source>
        <dbReference type="SAM" id="MobiDB-lite"/>
    </source>
</evidence>
<dbReference type="EMBL" id="CP051167">
    <property type="protein sequence ID" value="QIZ71251.1"/>
    <property type="molecule type" value="Genomic_DNA"/>
</dbReference>
<feature type="transmembrane region" description="Helical" evidence="2">
    <location>
        <begin position="178"/>
        <end position="202"/>
    </location>
</feature>
<protein>
    <recommendedName>
        <fullName evidence="5">Bacterial cell division membrane protein</fullName>
    </recommendedName>
</protein>
<proteinExistence type="predicted"/>
<name>A0A6H1TXF6_9CYAN</name>
<evidence type="ECO:0008006" key="5">
    <source>
        <dbReference type="Google" id="ProtNLM"/>
    </source>
</evidence>
<feature type="transmembrane region" description="Helical" evidence="2">
    <location>
        <begin position="41"/>
        <end position="60"/>
    </location>
</feature>
<organism evidence="3 4">
    <name type="scientific">Oxynema aestuarii AP17</name>
    <dbReference type="NCBI Taxonomy" id="2064643"/>
    <lineage>
        <taxon>Bacteria</taxon>
        <taxon>Bacillati</taxon>
        <taxon>Cyanobacteriota</taxon>
        <taxon>Cyanophyceae</taxon>
        <taxon>Oscillatoriophycideae</taxon>
        <taxon>Oscillatoriales</taxon>
        <taxon>Oscillatoriaceae</taxon>
        <taxon>Oxynema</taxon>
        <taxon>Oxynema aestuarii</taxon>
    </lineage>
</organism>
<feature type="transmembrane region" description="Helical" evidence="2">
    <location>
        <begin position="331"/>
        <end position="349"/>
    </location>
</feature>
<dbReference type="NCBIfam" id="NF038300">
    <property type="entry name" value="EPS_HpsL"/>
    <property type="match status" value="1"/>
</dbReference>
<feature type="transmembrane region" description="Helical" evidence="2">
    <location>
        <begin position="89"/>
        <end position="107"/>
    </location>
</feature>
<dbReference type="RefSeq" id="WP_168569405.1">
    <property type="nucleotide sequence ID" value="NZ_CP051167.1"/>
</dbReference>
<feature type="transmembrane region" description="Helical" evidence="2">
    <location>
        <begin position="306"/>
        <end position="325"/>
    </location>
</feature>
<dbReference type="AlphaFoldDB" id="A0A6H1TXF6"/>
<keyword evidence="2" id="KW-0472">Membrane</keyword>
<dbReference type="Proteomes" id="UP000500857">
    <property type="component" value="Chromosome"/>
</dbReference>
<evidence type="ECO:0000313" key="3">
    <source>
        <dbReference type="EMBL" id="QIZ71251.1"/>
    </source>
</evidence>